<dbReference type="Gene3D" id="1.10.287.130">
    <property type="match status" value="1"/>
</dbReference>
<dbReference type="EC" id="2.7.13.3" evidence="3"/>
<evidence type="ECO:0000256" key="7">
    <source>
        <dbReference type="ARBA" id="ARBA00023012"/>
    </source>
</evidence>
<keyword evidence="6 13" id="KW-0418">Kinase</keyword>
<dbReference type="Gene3D" id="3.30.450.20">
    <property type="entry name" value="PAS domain"/>
    <property type="match status" value="1"/>
</dbReference>
<evidence type="ECO:0000256" key="9">
    <source>
        <dbReference type="SAM" id="Coils"/>
    </source>
</evidence>
<dbReference type="Pfam" id="PF00672">
    <property type="entry name" value="HAMP"/>
    <property type="match status" value="1"/>
</dbReference>
<sequence>MSINWRCVFAVLDPRRNFRLRLGIAIGSVALILSILLSLLVGYTASKQLEASTGKFFTDLSYQMSDKLDRGMFERYRDIQIAATLETLYKSDSSQDAKHALLEKLQNTYNDYAWIGLASPDGKVLVSTGGILEGLDVSTRPWFINGKMQNAYVGDVHQALMLAQILPNHTGEPLRFVDVTAQVKEQNNFIGVLGAHLSWQWAKKVQDSVLRTVAQRDKVEMLVLSKNGDILLAPPSFKQQGSQLKSFQLAQTGKNSYTVETWSDGKQYLTGFSPSIGYLDYPGLNWVVLVRQRTDIAFAGAITLQRQVLIYGVVLGIVSALLSWLVANRIVKPILAISSAAEKIRAGHNQVNIPVIRGRDEIATLSVSLNRLVNTLENQQFSLQNLNEELEKDIIARQQAETEARILNQELEKRVQQRTIQLEAANQELEAFSYSVSHDLSAPLRRIESFSQILLKKCSNQLDATSNVYLNRISYSVKQMQQLIQDLLFLSQASRSEIHLQKINLSEMAYAISQDLFVTEPKRQVLFCIPEGVTAFADKRLIYSVLENLIGNAWKYTRNIEYARIEFGIVENKDGSASKSPIYFVRDNGAGFNMKYHDKLFSPFQRLHSEAEFEGTGIGLATVQRIINRHEGKIWAESTVGFGATFYFTV</sequence>
<keyword evidence="14" id="KW-1185">Reference proteome</keyword>
<dbReference type="EMBL" id="RSCL01000010">
    <property type="protein sequence ID" value="RUT04762.1"/>
    <property type="molecule type" value="Genomic_DNA"/>
</dbReference>
<dbReference type="Pfam" id="PF00512">
    <property type="entry name" value="HisKA"/>
    <property type="match status" value="1"/>
</dbReference>
<comment type="caution">
    <text evidence="13">The sequence shown here is derived from an EMBL/GenBank/DDBJ whole genome shotgun (WGS) entry which is preliminary data.</text>
</comment>
<keyword evidence="10" id="KW-0812">Transmembrane</keyword>
<dbReference type="CDD" id="cd00082">
    <property type="entry name" value="HisKA"/>
    <property type="match status" value="1"/>
</dbReference>
<evidence type="ECO:0000256" key="10">
    <source>
        <dbReference type="SAM" id="Phobius"/>
    </source>
</evidence>
<dbReference type="FunFam" id="1.10.287.130:FF:000070">
    <property type="entry name" value="Histidine kinase sensor protein"/>
    <property type="match status" value="1"/>
</dbReference>
<protein>
    <recommendedName>
        <fullName evidence="3">histidine kinase</fullName>
        <ecNumber evidence="3">2.7.13.3</ecNumber>
    </recommendedName>
</protein>
<dbReference type="GO" id="GO:0016020">
    <property type="term" value="C:membrane"/>
    <property type="evidence" value="ECO:0007669"/>
    <property type="project" value="UniProtKB-SubCell"/>
</dbReference>
<feature type="transmembrane region" description="Helical" evidence="10">
    <location>
        <begin position="20"/>
        <end position="45"/>
    </location>
</feature>
<evidence type="ECO:0000259" key="11">
    <source>
        <dbReference type="PROSITE" id="PS50109"/>
    </source>
</evidence>
<dbReference type="GO" id="GO:0000155">
    <property type="term" value="F:phosphorelay sensor kinase activity"/>
    <property type="evidence" value="ECO:0007669"/>
    <property type="project" value="InterPro"/>
</dbReference>
<evidence type="ECO:0000256" key="2">
    <source>
        <dbReference type="ARBA" id="ARBA00004370"/>
    </source>
</evidence>
<dbReference type="OrthoDB" id="9759607at2"/>
<dbReference type="GO" id="GO:0030295">
    <property type="term" value="F:protein kinase activator activity"/>
    <property type="evidence" value="ECO:0007669"/>
    <property type="project" value="TreeGrafter"/>
</dbReference>
<dbReference type="InterPro" id="IPR003660">
    <property type="entry name" value="HAMP_dom"/>
</dbReference>
<dbReference type="Gene3D" id="6.10.340.10">
    <property type="match status" value="1"/>
</dbReference>
<evidence type="ECO:0000256" key="3">
    <source>
        <dbReference type="ARBA" id="ARBA00012438"/>
    </source>
</evidence>
<dbReference type="SMART" id="SM00387">
    <property type="entry name" value="HATPase_c"/>
    <property type="match status" value="1"/>
</dbReference>
<keyword evidence="9" id="KW-0175">Coiled coil</keyword>
<keyword evidence="10" id="KW-1133">Transmembrane helix</keyword>
<keyword evidence="7" id="KW-0902">Two-component regulatory system</keyword>
<dbReference type="InterPro" id="IPR004358">
    <property type="entry name" value="Sig_transdc_His_kin-like_C"/>
</dbReference>
<dbReference type="GO" id="GO:0007234">
    <property type="term" value="P:osmosensory signaling via phosphorelay pathway"/>
    <property type="evidence" value="ECO:0007669"/>
    <property type="project" value="TreeGrafter"/>
</dbReference>
<feature type="transmembrane region" description="Helical" evidence="10">
    <location>
        <begin position="308"/>
        <end position="327"/>
    </location>
</feature>
<dbReference type="InterPro" id="IPR003661">
    <property type="entry name" value="HisK_dim/P_dom"/>
</dbReference>
<feature type="domain" description="HAMP" evidence="12">
    <location>
        <begin position="328"/>
        <end position="381"/>
    </location>
</feature>
<keyword evidence="4" id="KW-0597">Phosphoprotein</keyword>
<dbReference type="SUPFAM" id="SSF158472">
    <property type="entry name" value="HAMP domain-like"/>
    <property type="match status" value="1"/>
</dbReference>
<dbReference type="Proteomes" id="UP000271624">
    <property type="component" value="Unassembled WGS sequence"/>
</dbReference>
<dbReference type="PROSITE" id="PS50109">
    <property type="entry name" value="HIS_KIN"/>
    <property type="match status" value="1"/>
</dbReference>
<evidence type="ECO:0000313" key="13">
    <source>
        <dbReference type="EMBL" id="RUT04762.1"/>
    </source>
</evidence>
<gene>
    <name evidence="13" type="ORF">DSM106972_043310</name>
</gene>
<reference evidence="13" key="2">
    <citation type="journal article" date="2019" name="Genome Biol. Evol.">
        <title>Day and night: Metabolic profiles and evolutionary relationships of six axenic non-marine cyanobacteria.</title>
        <authorList>
            <person name="Will S.E."/>
            <person name="Henke P."/>
            <person name="Boedeker C."/>
            <person name="Huang S."/>
            <person name="Brinkmann H."/>
            <person name="Rohde M."/>
            <person name="Jarek M."/>
            <person name="Friedl T."/>
            <person name="Seufert S."/>
            <person name="Schumacher M."/>
            <person name="Overmann J."/>
            <person name="Neumann-Schaal M."/>
            <person name="Petersen J."/>
        </authorList>
    </citation>
    <scope>NUCLEOTIDE SEQUENCE [LARGE SCALE GENOMIC DNA]</scope>
    <source>
        <strain evidence="13">PCC 7102</strain>
    </source>
</reference>
<dbReference type="InterPro" id="IPR005467">
    <property type="entry name" value="His_kinase_dom"/>
</dbReference>
<dbReference type="FunFam" id="3.30.565.10:FF:000006">
    <property type="entry name" value="Sensor histidine kinase WalK"/>
    <property type="match status" value="1"/>
</dbReference>
<dbReference type="SUPFAM" id="SSF55874">
    <property type="entry name" value="ATPase domain of HSP90 chaperone/DNA topoisomerase II/histidine kinase"/>
    <property type="match status" value="1"/>
</dbReference>
<dbReference type="SMART" id="SM00304">
    <property type="entry name" value="HAMP"/>
    <property type="match status" value="1"/>
</dbReference>
<dbReference type="InterPro" id="IPR036890">
    <property type="entry name" value="HATPase_C_sf"/>
</dbReference>
<feature type="domain" description="Histidine kinase" evidence="11">
    <location>
        <begin position="435"/>
        <end position="650"/>
    </location>
</feature>
<feature type="coiled-coil region" evidence="9">
    <location>
        <begin position="369"/>
        <end position="428"/>
    </location>
</feature>
<dbReference type="InterPro" id="IPR003594">
    <property type="entry name" value="HATPase_dom"/>
</dbReference>
<organism evidence="13 14">
    <name type="scientific">Dulcicalothrix desertica PCC 7102</name>
    <dbReference type="NCBI Taxonomy" id="232991"/>
    <lineage>
        <taxon>Bacteria</taxon>
        <taxon>Bacillati</taxon>
        <taxon>Cyanobacteriota</taxon>
        <taxon>Cyanophyceae</taxon>
        <taxon>Nostocales</taxon>
        <taxon>Calotrichaceae</taxon>
        <taxon>Dulcicalothrix</taxon>
    </lineage>
</organism>
<dbReference type="CDD" id="cd18774">
    <property type="entry name" value="PDC2_HK_sensor"/>
    <property type="match status" value="1"/>
</dbReference>
<evidence type="ECO:0000256" key="8">
    <source>
        <dbReference type="ARBA" id="ARBA00055745"/>
    </source>
</evidence>
<dbReference type="RefSeq" id="WP_127082732.1">
    <property type="nucleotide sequence ID" value="NZ_RSCL01000010.1"/>
</dbReference>
<evidence type="ECO:0000256" key="5">
    <source>
        <dbReference type="ARBA" id="ARBA00022679"/>
    </source>
</evidence>
<comment type="function">
    <text evidence="8">Photoreceptor which exists in two forms that are reversibly interconvertible by light: the R form that absorbs maximally in the red region of the spectrum and the FR form that absorbs maximally in the far-red region.</text>
</comment>
<dbReference type="PANTHER" id="PTHR42878">
    <property type="entry name" value="TWO-COMPONENT HISTIDINE KINASE"/>
    <property type="match status" value="1"/>
</dbReference>
<comment type="catalytic activity">
    <reaction evidence="1">
        <text>ATP + protein L-histidine = ADP + protein N-phospho-L-histidine.</text>
        <dbReference type="EC" id="2.7.13.3"/>
    </reaction>
</comment>
<accession>A0A3S5K357</accession>
<dbReference type="Pfam" id="PF02518">
    <property type="entry name" value="HATPase_c"/>
    <property type="match status" value="1"/>
</dbReference>
<dbReference type="SUPFAM" id="SSF47384">
    <property type="entry name" value="Homodimeric domain of signal transducing histidine kinase"/>
    <property type="match status" value="1"/>
</dbReference>
<evidence type="ECO:0000313" key="14">
    <source>
        <dbReference type="Proteomes" id="UP000271624"/>
    </source>
</evidence>
<dbReference type="PRINTS" id="PR00344">
    <property type="entry name" value="BCTRLSENSOR"/>
</dbReference>
<evidence type="ECO:0000256" key="4">
    <source>
        <dbReference type="ARBA" id="ARBA00022553"/>
    </source>
</evidence>
<dbReference type="AlphaFoldDB" id="A0A3S5K357"/>
<name>A0A3S5K357_9CYAN</name>
<dbReference type="PANTHER" id="PTHR42878:SF15">
    <property type="entry name" value="BACTERIOPHYTOCHROME"/>
    <property type="match status" value="1"/>
</dbReference>
<keyword evidence="10" id="KW-0472">Membrane</keyword>
<reference evidence="13" key="1">
    <citation type="submission" date="2018-12" db="EMBL/GenBank/DDBJ databases">
        <authorList>
            <person name="Will S."/>
            <person name="Neumann-Schaal M."/>
            <person name="Henke P."/>
        </authorList>
    </citation>
    <scope>NUCLEOTIDE SEQUENCE</scope>
    <source>
        <strain evidence="13">PCC 7102</strain>
    </source>
</reference>
<evidence type="ECO:0000256" key="1">
    <source>
        <dbReference type="ARBA" id="ARBA00000085"/>
    </source>
</evidence>
<dbReference type="PROSITE" id="PS50885">
    <property type="entry name" value="HAMP"/>
    <property type="match status" value="1"/>
</dbReference>
<comment type="subcellular location">
    <subcellularLocation>
        <location evidence="2">Membrane</location>
    </subcellularLocation>
</comment>
<dbReference type="InterPro" id="IPR036097">
    <property type="entry name" value="HisK_dim/P_sf"/>
</dbReference>
<dbReference type="GO" id="GO:0000156">
    <property type="term" value="F:phosphorelay response regulator activity"/>
    <property type="evidence" value="ECO:0007669"/>
    <property type="project" value="TreeGrafter"/>
</dbReference>
<keyword evidence="5" id="KW-0808">Transferase</keyword>
<dbReference type="Gene3D" id="3.30.565.10">
    <property type="entry name" value="Histidine kinase-like ATPase, C-terminal domain"/>
    <property type="match status" value="1"/>
</dbReference>
<dbReference type="CDD" id="cd06225">
    <property type="entry name" value="HAMP"/>
    <property type="match status" value="1"/>
</dbReference>
<dbReference type="InterPro" id="IPR050351">
    <property type="entry name" value="BphY/WalK/GraS-like"/>
</dbReference>
<evidence type="ECO:0000259" key="12">
    <source>
        <dbReference type="PROSITE" id="PS50885"/>
    </source>
</evidence>
<evidence type="ECO:0000256" key="6">
    <source>
        <dbReference type="ARBA" id="ARBA00022777"/>
    </source>
</evidence>
<dbReference type="SMART" id="SM00388">
    <property type="entry name" value="HisKA"/>
    <property type="match status" value="1"/>
</dbReference>
<proteinExistence type="predicted"/>